<proteinExistence type="predicted"/>
<dbReference type="AlphaFoldDB" id="G7N3X6"/>
<dbReference type="Pfam" id="PF02297">
    <property type="entry name" value="COX6B"/>
    <property type="match status" value="1"/>
</dbReference>
<gene>
    <name evidence="7" type="ORF">EGK_03072</name>
</gene>
<dbReference type="SUPFAM" id="SSF47694">
    <property type="entry name" value="Cytochrome c oxidase subunit h"/>
    <property type="match status" value="1"/>
</dbReference>
<dbReference type="InterPro" id="IPR048280">
    <property type="entry name" value="COX6B-like"/>
</dbReference>
<evidence type="ECO:0000256" key="3">
    <source>
        <dbReference type="ARBA" id="ARBA00023157"/>
    </source>
</evidence>
<keyword evidence="2" id="KW-0496">Mitochondrion</keyword>
<dbReference type="Proteomes" id="UP000013456">
    <property type="component" value="Chromosome 10"/>
</dbReference>
<name>G7N3X6_MACMU</name>
<dbReference type="FunFam" id="1.10.10.140:FF:000001">
    <property type="entry name" value="Cytochrome c oxidase subunit 6B1"/>
    <property type="match status" value="1"/>
</dbReference>
<dbReference type="CDD" id="cd00926">
    <property type="entry name" value="Cyt_c_Oxidase_VIb"/>
    <property type="match status" value="1"/>
</dbReference>
<evidence type="ECO:0000256" key="4">
    <source>
        <dbReference type="ARBA" id="ARBA00040060"/>
    </source>
</evidence>
<dbReference type="EMBL" id="CM001262">
    <property type="protein sequence ID" value="EHH20258.1"/>
    <property type="molecule type" value="Genomic_DNA"/>
</dbReference>
<dbReference type="Gene3D" id="1.10.10.140">
    <property type="entry name" value="Cytochrome c oxidase, subunit VIb"/>
    <property type="match status" value="1"/>
</dbReference>
<reference evidence="7" key="1">
    <citation type="journal article" date="2011" name="Nat. Biotechnol.">
        <title>Genome sequencing and comparison of two nonhuman primate animal models, the cynomolgus and Chinese rhesus macaques.</title>
        <authorList>
            <person name="Yan G."/>
            <person name="Zhang G."/>
            <person name="Fang X."/>
            <person name="Zhang Y."/>
            <person name="Li C."/>
            <person name="Ling F."/>
            <person name="Cooper D.N."/>
            <person name="Li Q."/>
            <person name="Li Y."/>
            <person name="van Gool A.J."/>
            <person name="Du H."/>
            <person name="Chen J."/>
            <person name="Chen R."/>
            <person name="Zhang P."/>
            <person name="Huang Z."/>
            <person name="Thompson J.R."/>
            <person name="Meng Y."/>
            <person name="Bai Y."/>
            <person name="Wang J."/>
            <person name="Zhuo M."/>
            <person name="Wang T."/>
            <person name="Huang Y."/>
            <person name="Wei L."/>
            <person name="Li J."/>
            <person name="Wang Z."/>
            <person name="Hu H."/>
            <person name="Yang P."/>
            <person name="Le L."/>
            <person name="Stenson P.D."/>
            <person name="Li B."/>
            <person name="Liu X."/>
            <person name="Ball E.V."/>
            <person name="An N."/>
            <person name="Huang Q."/>
            <person name="Zhang Y."/>
            <person name="Fan W."/>
            <person name="Zhang X."/>
            <person name="Li Y."/>
            <person name="Wang W."/>
            <person name="Katze M.G."/>
            <person name="Su B."/>
            <person name="Nielsen R."/>
            <person name="Yang H."/>
            <person name="Wang J."/>
            <person name="Wang X."/>
            <person name="Wang J."/>
        </authorList>
    </citation>
    <scope>NUCLEOTIDE SEQUENCE [LARGE SCALE GENOMIC DNA]</scope>
    <source>
        <strain evidence="7">CR-5</strain>
    </source>
</reference>
<dbReference type="InterPro" id="IPR003213">
    <property type="entry name" value="Cyt_c_oxidase_su6B"/>
</dbReference>
<comment type="subcellular location">
    <subcellularLocation>
        <location evidence="1">Mitochondrion intermembrane space</location>
    </subcellularLocation>
</comment>
<accession>G7N3X6</accession>
<organism evidence="7">
    <name type="scientific">Macaca mulatta</name>
    <name type="common">Rhesus macaque</name>
    <dbReference type="NCBI Taxonomy" id="9544"/>
    <lineage>
        <taxon>Eukaryota</taxon>
        <taxon>Metazoa</taxon>
        <taxon>Chordata</taxon>
        <taxon>Craniata</taxon>
        <taxon>Vertebrata</taxon>
        <taxon>Euteleostomi</taxon>
        <taxon>Mammalia</taxon>
        <taxon>Eutheria</taxon>
        <taxon>Euarchontoglires</taxon>
        <taxon>Primates</taxon>
        <taxon>Haplorrhini</taxon>
        <taxon>Catarrhini</taxon>
        <taxon>Cercopithecidae</taxon>
        <taxon>Cercopithecinae</taxon>
        <taxon>Macaca</taxon>
    </lineage>
</organism>
<evidence type="ECO:0000313" key="7">
    <source>
        <dbReference type="EMBL" id="EHH20258.1"/>
    </source>
</evidence>
<dbReference type="InterPro" id="IPR036549">
    <property type="entry name" value="CX6/COA6-like_sf"/>
</dbReference>
<evidence type="ECO:0000256" key="6">
    <source>
        <dbReference type="ARBA" id="ARBA00056684"/>
    </source>
</evidence>
<comment type="function">
    <text evidence="6">Connects the two COX monomers into the physiological dimeric form.</text>
</comment>
<keyword evidence="3" id="KW-1015">Disulfide bond</keyword>
<protein>
    <recommendedName>
        <fullName evidence="4">Cytochrome c oxidase subunit 6B1</fullName>
    </recommendedName>
    <alternativeName>
        <fullName evidence="5">Cytochrome c oxidase subunit VIb isoform 1</fullName>
    </alternativeName>
</protein>
<dbReference type="GO" id="GO:0005758">
    <property type="term" value="C:mitochondrial intermembrane space"/>
    <property type="evidence" value="ECO:0007669"/>
    <property type="project" value="UniProtKB-SubCell"/>
</dbReference>
<sequence length="109" mass="12556">MVEDIKTKIKNYRTAPFDSRFPNQNQTRNGWQKHLDFHPFKKATTATGGNGDVSVCEWYQHGYKSLCPISWVSAWDDHGQKVHFLGRSELAPSHLCPSPRMVKKNLGIW</sequence>
<evidence type="ECO:0000256" key="2">
    <source>
        <dbReference type="ARBA" id="ARBA00023128"/>
    </source>
</evidence>
<evidence type="ECO:0000256" key="1">
    <source>
        <dbReference type="ARBA" id="ARBA00004569"/>
    </source>
</evidence>
<evidence type="ECO:0000256" key="5">
    <source>
        <dbReference type="ARBA" id="ARBA00042114"/>
    </source>
</evidence>
<dbReference type="PANTHER" id="PTHR11387">
    <property type="entry name" value="CYTOCHROME C OXIDASE SUBUNIT 6B"/>
    <property type="match status" value="1"/>
</dbReference>
<dbReference type="GO" id="GO:0045277">
    <property type="term" value="C:respiratory chain complex IV"/>
    <property type="evidence" value="ECO:0007669"/>
    <property type="project" value="InterPro"/>
</dbReference>